<evidence type="ECO:0000259" key="9">
    <source>
        <dbReference type="Pfam" id="PF00892"/>
    </source>
</evidence>
<sequence length="350" mass="36010">MTTRTDASPRLGGGVALVVGSCFSLQFGAAIATHLFPLLGAWGVTSLRMLMGAAILLIAVRPRMLGWSWPQWRAVILFGAALAGMNGFFYASIDRIPLGAAVAVEFLGPLVLAAVLSRRAVDYAMVGVALAGMCILGLESFLTADSLDPLGVLFALIAGAFWAGYVLSSAHVGQAVPGTGGLAAAMGVATVMVLPIGASSAVQAFADWRILLLAAVTGLLASVIPYTLELAALRKLPRNVFSILLSLEPAIAALAGWLLLSQTTGLLRWVAIALVIVASVGITASSSRPRKPRDAGAAGQEPPVVELGTGVLPVIEPEDGEESVLGIRTGALPVVRSEEDDAGDAGTPRR</sequence>
<protein>
    <submittedName>
        <fullName evidence="10">DMT family transporter</fullName>
    </submittedName>
</protein>
<feature type="region of interest" description="Disordered" evidence="7">
    <location>
        <begin position="285"/>
        <end position="304"/>
    </location>
</feature>
<dbReference type="GO" id="GO:0005886">
    <property type="term" value="C:plasma membrane"/>
    <property type="evidence" value="ECO:0007669"/>
    <property type="project" value="UniProtKB-SubCell"/>
</dbReference>
<dbReference type="PANTHER" id="PTHR42920:SF5">
    <property type="entry name" value="EAMA DOMAIN-CONTAINING PROTEIN"/>
    <property type="match status" value="1"/>
</dbReference>
<keyword evidence="5 8" id="KW-1133">Transmembrane helix</keyword>
<feature type="transmembrane region" description="Helical" evidence="8">
    <location>
        <begin position="180"/>
        <end position="202"/>
    </location>
</feature>
<reference evidence="10" key="1">
    <citation type="submission" date="2022-06" db="EMBL/GenBank/DDBJ databases">
        <title>Rothia sp. isolated from sandalwood seedling.</title>
        <authorList>
            <person name="Tuikhar N."/>
            <person name="Kirdat K."/>
            <person name="Thorat V."/>
            <person name="Swetha P."/>
            <person name="Padma S."/>
            <person name="Sundararaj R."/>
            <person name="Yadav A."/>
        </authorList>
    </citation>
    <scope>NUCLEOTIDE SEQUENCE</scope>
    <source>
        <strain evidence="10">AR01</strain>
    </source>
</reference>
<keyword evidence="3" id="KW-1003">Cell membrane</keyword>
<organism evidence="10 11">
    <name type="scientific">Rothia santali</name>
    <dbReference type="NCBI Taxonomy" id="2949643"/>
    <lineage>
        <taxon>Bacteria</taxon>
        <taxon>Bacillati</taxon>
        <taxon>Actinomycetota</taxon>
        <taxon>Actinomycetes</taxon>
        <taxon>Micrococcales</taxon>
        <taxon>Micrococcaceae</taxon>
        <taxon>Rothia</taxon>
    </lineage>
</organism>
<dbReference type="EMBL" id="JANAFB010000001">
    <property type="protein sequence ID" value="MCP3424637.1"/>
    <property type="molecule type" value="Genomic_DNA"/>
</dbReference>
<proteinExistence type="inferred from homology"/>
<feature type="transmembrane region" description="Helical" evidence="8">
    <location>
        <begin position="123"/>
        <end position="144"/>
    </location>
</feature>
<name>A0A9X2HD33_9MICC</name>
<evidence type="ECO:0000256" key="3">
    <source>
        <dbReference type="ARBA" id="ARBA00022475"/>
    </source>
</evidence>
<dbReference type="InterPro" id="IPR037185">
    <property type="entry name" value="EmrE-like"/>
</dbReference>
<feature type="transmembrane region" description="Helical" evidence="8">
    <location>
        <begin position="208"/>
        <end position="228"/>
    </location>
</feature>
<keyword evidence="11" id="KW-1185">Reference proteome</keyword>
<dbReference type="Proteomes" id="UP001139502">
    <property type="component" value="Unassembled WGS sequence"/>
</dbReference>
<evidence type="ECO:0000256" key="7">
    <source>
        <dbReference type="SAM" id="MobiDB-lite"/>
    </source>
</evidence>
<comment type="similarity">
    <text evidence="2">Belongs to the EamA transporter family.</text>
</comment>
<evidence type="ECO:0000256" key="8">
    <source>
        <dbReference type="SAM" id="Phobius"/>
    </source>
</evidence>
<comment type="subcellular location">
    <subcellularLocation>
        <location evidence="1">Cell membrane</location>
        <topology evidence="1">Multi-pass membrane protein</topology>
    </subcellularLocation>
</comment>
<feature type="transmembrane region" description="Helical" evidence="8">
    <location>
        <begin position="240"/>
        <end position="260"/>
    </location>
</feature>
<dbReference type="PROSITE" id="PS51257">
    <property type="entry name" value="PROKAR_LIPOPROTEIN"/>
    <property type="match status" value="1"/>
</dbReference>
<dbReference type="PANTHER" id="PTHR42920">
    <property type="entry name" value="OS03G0707200 PROTEIN-RELATED"/>
    <property type="match status" value="1"/>
</dbReference>
<gene>
    <name evidence="10" type="ORF">NBM05_00940</name>
</gene>
<feature type="transmembrane region" description="Helical" evidence="8">
    <location>
        <begin position="12"/>
        <end position="33"/>
    </location>
</feature>
<evidence type="ECO:0000256" key="6">
    <source>
        <dbReference type="ARBA" id="ARBA00023136"/>
    </source>
</evidence>
<evidence type="ECO:0000256" key="1">
    <source>
        <dbReference type="ARBA" id="ARBA00004651"/>
    </source>
</evidence>
<comment type="caution">
    <text evidence="10">The sequence shown here is derived from an EMBL/GenBank/DDBJ whole genome shotgun (WGS) entry which is preliminary data.</text>
</comment>
<feature type="transmembrane region" description="Helical" evidence="8">
    <location>
        <begin position="150"/>
        <end position="168"/>
    </location>
</feature>
<dbReference type="RefSeq" id="WP_254164360.1">
    <property type="nucleotide sequence ID" value="NZ_JANAFB010000001.1"/>
</dbReference>
<feature type="transmembrane region" description="Helical" evidence="8">
    <location>
        <begin position="39"/>
        <end position="60"/>
    </location>
</feature>
<feature type="domain" description="EamA" evidence="9">
    <location>
        <begin position="150"/>
        <end position="283"/>
    </location>
</feature>
<evidence type="ECO:0000256" key="2">
    <source>
        <dbReference type="ARBA" id="ARBA00007362"/>
    </source>
</evidence>
<evidence type="ECO:0000256" key="5">
    <source>
        <dbReference type="ARBA" id="ARBA00022989"/>
    </source>
</evidence>
<dbReference type="InterPro" id="IPR051258">
    <property type="entry name" value="Diverse_Substrate_Transporter"/>
</dbReference>
<feature type="transmembrane region" description="Helical" evidence="8">
    <location>
        <begin position="72"/>
        <end position="90"/>
    </location>
</feature>
<feature type="transmembrane region" description="Helical" evidence="8">
    <location>
        <begin position="96"/>
        <end position="116"/>
    </location>
</feature>
<evidence type="ECO:0000313" key="10">
    <source>
        <dbReference type="EMBL" id="MCP3424637.1"/>
    </source>
</evidence>
<dbReference type="AlphaFoldDB" id="A0A9X2HD33"/>
<accession>A0A9X2HD33</accession>
<keyword evidence="4 8" id="KW-0812">Transmembrane</keyword>
<evidence type="ECO:0000313" key="11">
    <source>
        <dbReference type="Proteomes" id="UP001139502"/>
    </source>
</evidence>
<dbReference type="SUPFAM" id="SSF103481">
    <property type="entry name" value="Multidrug resistance efflux transporter EmrE"/>
    <property type="match status" value="1"/>
</dbReference>
<keyword evidence="6 8" id="KW-0472">Membrane</keyword>
<dbReference type="Pfam" id="PF00892">
    <property type="entry name" value="EamA"/>
    <property type="match status" value="1"/>
</dbReference>
<dbReference type="InterPro" id="IPR000620">
    <property type="entry name" value="EamA_dom"/>
</dbReference>
<evidence type="ECO:0000256" key="4">
    <source>
        <dbReference type="ARBA" id="ARBA00022692"/>
    </source>
</evidence>
<feature type="transmembrane region" description="Helical" evidence="8">
    <location>
        <begin position="266"/>
        <end position="284"/>
    </location>
</feature>